<protein>
    <submittedName>
        <fullName evidence="2">Peptide transporter PTR2</fullName>
    </submittedName>
</protein>
<dbReference type="Proteomes" id="UP000078237">
    <property type="component" value="Unassembled WGS sequence"/>
</dbReference>
<sequence>MTFGFGLCTVGSMDFSILQCHVYKPSPYEYGATTCAETLPEGADTLPAVSYAYYAILTVITAVSEIFNMKGLVSWLNLFTTAIAAAVGLATAPMIRDPFLIWAIAGPTMVGGVLTVVFWFTFRHIDRDEFVGGFRAG</sequence>
<keyword evidence="1" id="KW-1133">Transmembrane helix</keyword>
<gene>
    <name evidence="2" type="ORF">MMYC01_201948</name>
</gene>
<evidence type="ECO:0000256" key="1">
    <source>
        <dbReference type="SAM" id="Phobius"/>
    </source>
</evidence>
<keyword evidence="1" id="KW-0812">Transmembrane</keyword>
<comment type="caution">
    <text evidence="2">The sequence shown here is derived from an EMBL/GenBank/DDBJ whole genome shotgun (WGS) entry which is preliminary data.</text>
</comment>
<feature type="transmembrane region" description="Helical" evidence="1">
    <location>
        <begin position="101"/>
        <end position="122"/>
    </location>
</feature>
<feature type="transmembrane region" description="Helical" evidence="1">
    <location>
        <begin position="51"/>
        <end position="68"/>
    </location>
</feature>
<evidence type="ECO:0000313" key="3">
    <source>
        <dbReference type="Proteomes" id="UP000078237"/>
    </source>
</evidence>
<dbReference type="EMBL" id="LCTW02000038">
    <property type="protein sequence ID" value="KXX81288.1"/>
    <property type="molecule type" value="Genomic_DNA"/>
</dbReference>
<keyword evidence="1" id="KW-0472">Membrane</keyword>
<organism evidence="2 3">
    <name type="scientific">Madurella mycetomatis</name>
    <dbReference type="NCBI Taxonomy" id="100816"/>
    <lineage>
        <taxon>Eukaryota</taxon>
        <taxon>Fungi</taxon>
        <taxon>Dikarya</taxon>
        <taxon>Ascomycota</taxon>
        <taxon>Pezizomycotina</taxon>
        <taxon>Sordariomycetes</taxon>
        <taxon>Sordariomycetidae</taxon>
        <taxon>Sordariales</taxon>
        <taxon>Sordariales incertae sedis</taxon>
        <taxon>Madurella</taxon>
    </lineage>
</organism>
<feature type="transmembrane region" description="Helical" evidence="1">
    <location>
        <begin position="75"/>
        <end position="95"/>
    </location>
</feature>
<dbReference type="VEuPathDB" id="FungiDB:MMYC01_201948"/>
<dbReference type="AlphaFoldDB" id="A0A175WBZ0"/>
<evidence type="ECO:0000313" key="2">
    <source>
        <dbReference type="EMBL" id="KXX81288.1"/>
    </source>
</evidence>
<accession>A0A175WBZ0</accession>
<dbReference type="OrthoDB" id="4773796at2759"/>
<reference evidence="2 3" key="1">
    <citation type="journal article" date="2016" name="Genome Announc.">
        <title>Genome Sequence of Madurella mycetomatis mm55, Isolated from a Human Mycetoma Case in Sudan.</title>
        <authorList>
            <person name="Smit S."/>
            <person name="Derks M.F."/>
            <person name="Bervoets S."/>
            <person name="Fahal A."/>
            <person name="van Leeuwen W."/>
            <person name="van Belkum A."/>
            <person name="van de Sande W.W."/>
        </authorList>
    </citation>
    <scope>NUCLEOTIDE SEQUENCE [LARGE SCALE GENOMIC DNA]</scope>
    <source>
        <strain evidence="3">mm55</strain>
    </source>
</reference>
<name>A0A175WBZ0_9PEZI</name>
<proteinExistence type="predicted"/>
<keyword evidence="3" id="KW-1185">Reference proteome</keyword>